<dbReference type="EMBL" id="FOYQ01000001">
    <property type="protein sequence ID" value="SFR39191.1"/>
    <property type="molecule type" value="Genomic_DNA"/>
</dbReference>
<evidence type="ECO:0000313" key="2">
    <source>
        <dbReference type="EMBL" id="SFR39191.1"/>
    </source>
</evidence>
<accession>A0A1I6GAP4</accession>
<feature type="signal peptide" evidence="1">
    <location>
        <begin position="1"/>
        <end position="18"/>
    </location>
</feature>
<keyword evidence="1" id="KW-0732">Signal</keyword>
<evidence type="ECO:0008006" key="4">
    <source>
        <dbReference type="Google" id="ProtNLM"/>
    </source>
</evidence>
<sequence>MKKSVLIIALFLGFVCSAQDTYFTIYNFNVESQDVSTVYDLFDDYFSKNKPEGVMVSLWENHFNDSENNFSHAVVFAGSLDAMGAMYAGGNNDAWNLFLARVNQHMESGFSSAMGRQLAQYGDASVQHPFQRYFLLDVDDMGKWVDSYKEMQSSNNPDGRLNMMGTISAGIGPDGANAWVINGFKDFKTAMAGVGSLRSDAEKEASSKAWEKHQEEGGEVKLVRNGLRILLKTW</sequence>
<evidence type="ECO:0000256" key="1">
    <source>
        <dbReference type="SAM" id="SignalP"/>
    </source>
</evidence>
<proteinExistence type="predicted"/>
<evidence type="ECO:0000313" key="3">
    <source>
        <dbReference type="Proteomes" id="UP000199534"/>
    </source>
</evidence>
<dbReference type="Proteomes" id="UP000199534">
    <property type="component" value="Unassembled WGS sequence"/>
</dbReference>
<dbReference type="RefSeq" id="WP_143099938.1">
    <property type="nucleotide sequence ID" value="NZ_FOYQ01000001.1"/>
</dbReference>
<name>A0A1I6GAP4_9FLAO</name>
<dbReference type="AlphaFoldDB" id="A0A1I6GAP4"/>
<keyword evidence="3" id="KW-1185">Reference proteome</keyword>
<organism evidence="2 3">
    <name type="scientific">Robiginitalea myxolifaciens</name>
    <dbReference type="NCBI Taxonomy" id="400055"/>
    <lineage>
        <taxon>Bacteria</taxon>
        <taxon>Pseudomonadati</taxon>
        <taxon>Bacteroidota</taxon>
        <taxon>Flavobacteriia</taxon>
        <taxon>Flavobacteriales</taxon>
        <taxon>Flavobacteriaceae</taxon>
        <taxon>Robiginitalea</taxon>
    </lineage>
</organism>
<reference evidence="2 3" key="1">
    <citation type="submission" date="2016-10" db="EMBL/GenBank/DDBJ databases">
        <authorList>
            <person name="de Groot N.N."/>
        </authorList>
    </citation>
    <scope>NUCLEOTIDE SEQUENCE [LARGE SCALE GENOMIC DNA]</scope>
    <source>
        <strain evidence="2 3">DSM 21019</strain>
    </source>
</reference>
<dbReference type="OrthoDB" id="1439008at2"/>
<gene>
    <name evidence="2" type="ORF">SAMN04490243_1490</name>
</gene>
<feature type="chain" id="PRO_5011688152" description="NIPSNAP protein" evidence="1">
    <location>
        <begin position="19"/>
        <end position="234"/>
    </location>
</feature>
<protein>
    <recommendedName>
        <fullName evidence="4">NIPSNAP protein</fullName>
    </recommendedName>
</protein>